<dbReference type="InterPro" id="IPR024752">
    <property type="entry name" value="Myb/SANT-like_dom"/>
</dbReference>
<keyword evidence="5" id="KW-1185">Reference proteome</keyword>
<feature type="domain" description="Myb/SANT-like" evidence="2">
    <location>
        <begin position="23"/>
        <end position="119"/>
    </location>
</feature>
<evidence type="ECO:0000256" key="1">
    <source>
        <dbReference type="SAM" id="MobiDB-lite"/>
    </source>
</evidence>
<evidence type="ECO:0000313" key="3">
    <source>
        <dbReference type="EMBL" id="KZN06214.1"/>
    </source>
</evidence>
<dbReference type="Proteomes" id="UP000077755">
    <property type="component" value="Chromosome 2"/>
</dbReference>
<sequence length="379" mass="42484">MVGASAEKQANNNGRRTKAPKRKWTENEDEVLVATLMRLCDTGWKRGNTFRNGYTSVLEKELSSKLPGHDLKANPHIESRLKTLKKHCDAITNMRGASGIFWNDENHTIRCEDDGIWKDWVKVHPDAKSLRNKRFPHYDDLCNIYGKKRGTETADGADKVLEGEEECNNPGQLIRGNACKGIEIANGKVVRTESGGRKIVCEKVDNNARTDGSDGKYKGRLEDVEIGLLGLGEERNLLENVVYESDSVEVSSDDAEGSQMNIEDGSSSKIKTNRKRRHSDGLYEYQEVVKILEAFLKRYEEQFNLLCGHVGQQAAVDMGSAKKRENLNGELLKLPNLSLQARLRAATRIICDPSKLDLFYSLNGDDRAEWVSMLLAGIL</sequence>
<accession>A0A166E811</accession>
<protein>
    <recommendedName>
        <fullName evidence="2">Myb/SANT-like domain-containing protein</fullName>
    </recommendedName>
</protein>
<organism evidence="3">
    <name type="scientific">Daucus carota subsp. sativus</name>
    <name type="common">Carrot</name>
    <dbReference type="NCBI Taxonomy" id="79200"/>
    <lineage>
        <taxon>Eukaryota</taxon>
        <taxon>Viridiplantae</taxon>
        <taxon>Streptophyta</taxon>
        <taxon>Embryophyta</taxon>
        <taxon>Tracheophyta</taxon>
        <taxon>Spermatophyta</taxon>
        <taxon>Magnoliopsida</taxon>
        <taxon>eudicotyledons</taxon>
        <taxon>Gunneridae</taxon>
        <taxon>Pentapetalae</taxon>
        <taxon>asterids</taxon>
        <taxon>campanulids</taxon>
        <taxon>Apiales</taxon>
        <taxon>Apiaceae</taxon>
        <taxon>Apioideae</taxon>
        <taxon>Scandiceae</taxon>
        <taxon>Daucinae</taxon>
        <taxon>Daucus</taxon>
        <taxon>Daucus sect. Daucus</taxon>
    </lineage>
</organism>
<dbReference type="Pfam" id="PF12776">
    <property type="entry name" value="Myb_DNA-bind_3"/>
    <property type="match status" value="1"/>
</dbReference>
<gene>
    <name evidence="3" type="ORF">DCAR_007051</name>
    <name evidence="4" type="ORF">DCAR_0207965</name>
</gene>
<dbReference type="AlphaFoldDB" id="A0A166E811"/>
<name>A0A166E811_DAUCS</name>
<reference evidence="4" key="2">
    <citation type="submission" date="2022-03" db="EMBL/GenBank/DDBJ databases">
        <title>Draft title - Genomic analysis of global carrot germplasm unveils the trajectory of domestication and the origin of high carotenoid orange carrot.</title>
        <authorList>
            <person name="Iorizzo M."/>
            <person name="Ellison S."/>
            <person name="Senalik D."/>
            <person name="Macko-Podgorni A."/>
            <person name="Grzebelus D."/>
            <person name="Bostan H."/>
            <person name="Rolling W."/>
            <person name="Curaba J."/>
            <person name="Simon P."/>
        </authorList>
    </citation>
    <scope>NUCLEOTIDE SEQUENCE</scope>
    <source>
        <tissue evidence="4">Leaf</tissue>
    </source>
</reference>
<dbReference type="OrthoDB" id="1748457at2759"/>
<dbReference type="EMBL" id="CP093344">
    <property type="protein sequence ID" value="WOG88730.1"/>
    <property type="molecule type" value="Genomic_DNA"/>
</dbReference>
<evidence type="ECO:0000313" key="5">
    <source>
        <dbReference type="Proteomes" id="UP000077755"/>
    </source>
</evidence>
<dbReference type="Gramene" id="KZN06214">
    <property type="protein sequence ID" value="KZN06214"/>
    <property type="gene ID" value="DCAR_007051"/>
</dbReference>
<dbReference type="OMA" id="CNSECEL"/>
<feature type="compositionally biased region" description="Polar residues" evidence="1">
    <location>
        <begin position="258"/>
        <end position="270"/>
    </location>
</feature>
<reference evidence="3" key="1">
    <citation type="journal article" date="2016" name="Nat. Genet.">
        <title>A high-quality carrot genome assembly provides new insights into carotenoid accumulation and asterid genome evolution.</title>
        <authorList>
            <person name="Iorizzo M."/>
            <person name="Ellison S."/>
            <person name="Senalik D."/>
            <person name="Zeng P."/>
            <person name="Satapoomin P."/>
            <person name="Huang J."/>
            <person name="Bowman M."/>
            <person name="Iovene M."/>
            <person name="Sanseverino W."/>
            <person name="Cavagnaro P."/>
            <person name="Yildiz M."/>
            <person name="Macko-Podgorni A."/>
            <person name="Moranska E."/>
            <person name="Grzebelus E."/>
            <person name="Grzebelus D."/>
            <person name="Ashrafi H."/>
            <person name="Zheng Z."/>
            <person name="Cheng S."/>
            <person name="Spooner D."/>
            <person name="Van Deynze A."/>
            <person name="Simon P."/>
        </authorList>
    </citation>
    <scope>NUCLEOTIDE SEQUENCE [LARGE SCALE GENOMIC DNA]</scope>
    <source>
        <tissue evidence="3">Leaf</tissue>
    </source>
</reference>
<dbReference type="PANTHER" id="PTHR46250:SF15">
    <property type="entry name" value="OS01G0523800 PROTEIN"/>
    <property type="match status" value="1"/>
</dbReference>
<proteinExistence type="predicted"/>
<dbReference type="KEGG" id="dcr:108206271"/>
<evidence type="ECO:0000259" key="2">
    <source>
        <dbReference type="Pfam" id="PF12776"/>
    </source>
</evidence>
<dbReference type="PANTHER" id="PTHR46250">
    <property type="entry name" value="MYB/SANT-LIKE DNA-BINDING DOMAIN PROTEIN-RELATED"/>
    <property type="match status" value="1"/>
</dbReference>
<feature type="region of interest" description="Disordered" evidence="1">
    <location>
        <begin position="249"/>
        <end position="273"/>
    </location>
</feature>
<dbReference type="EMBL" id="LNRQ01000002">
    <property type="protein sequence ID" value="KZN06214.1"/>
    <property type="molecule type" value="Genomic_DNA"/>
</dbReference>
<evidence type="ECO:0000313" key="4">
    <source>
        <dbReference type="EMBL" id="WOG88730.1"/>
    </source>
</evidence>
<feature type="region of interest" description="Disordered" evidence="1">
    <location>
        <begin position="1"/>
        <end position="24"/>
    </location>
</feature>